<feature type="compositionally biased region" description="Basic and acidic residues" evidence="2">
    <location>
        <begin position="476"/>
        <end position="520"/>
    </location>
</feature>
<accession>A0A0N4VT96</accession>
<dbReference type="InterPro" id="IPR001878">
    <property type="entry name" value="Znf_CCHC"/>
</dbReference>
<dbReference type="OMA" id="LAKECHA"/>
<dbReference type="GO" id="GO:0004190">
    <property type="term" value="F:aspartic-type endopeptidase activity"/>
    <property type="evidence" value="ECO:0007669"/>
    <property type="project" value="InterPro"/>
</dbReference>
<name>A0A0N4VT96_HAEPC</name>
<gene>
    <name evidence="4" type="ORF">HPLM_LOCUS514</name>
</gene>
<keyword evidence="1" id="KW-0863">Zinc-finger</keyword>
<dbReference type="SUPFAM" id="SSF57756">
    <property type="entry name" value="Retrovirus zinc finger-like domains"/>
    <property type="match status" value="1"/>
</dbReference>
<reference evidence="4 5" key="2">
    <citation type="submission" date="2018-11" db="EMBL/GenBank/DDBJ databases">
        <authorList>
            <consortium name="Pathogen Informatics"/>
        </authorList>
    </citation>
    <scope>NUCLEOTIDE SEQUENCE [LARGE SCALE GENOMIC DNA]</scope>
    <source>
        <strain evidence="4 5">MHpl1</strain>
    </source>
</reference>
<dbReference type="Gene3D" id="2.40.70.10">
    <property type="entry name" value="Acid Proteases"/>
    <property type="match status" value="1"/>
</dbReference>
<dbReference type="Proteomes" id="UP000268014">
    <property type="component" value="Unassembled WGS sequence"/>
</dbReference>
<dbReference type="InterPro" id="IPR001969">
    <property type="entry name" value="Aspartic_peptidase_AS"/>
</dbReference>
<evidence type="ECO:0000313" key="6">
    <source>
        <dbReference type="WBParaSite" id="HPLM_0000051301-mRNA-1"/>
    </source>
</evidence>
<reference evidence="6" key="1">
    <citation type="submission" date="2017-02" db="UniProtKB">
        <authorList>
            <consortium name="WormBaseParasite"/>
        </authorList>
    </citation>
    <scope>IDENTIFICATION</scope>
</reference>
<protein>
    <submittedName>
        <fullName evidence="6">CCHC-type domain-containing protein</fullName>
    </submittedName>
</protein>
<dbReference type="GO" id="GO:0003676">
    <property type="term" value="F:nucleic acid binding"/>
    <property type="evidence" value="ECO:0007669"/>
    <property type="project" value="InterPro"/>
</dbReference>
<proteinExistence type="predicted"/>
<dbReference type="GO" id="GO:0006508">
    <property type="term" value="P:proteolysis"/>
    <property type="evidence" value="ECO:0007669"/>
    <property type="project" value="InterPro"/>
</dbReference>
<feature type="region of interest" description="Disordered" evidence="2">
    <location>
        <begin position="460"/>
        <end position="520"/>
    </location>
</feature>
<dbReference type="Pfam" id="PF00098">
    <property type="entry name" value="zf-CCHC"/>
    <property type="match status" value="1"/>
</dbReference>
<dbReference type="PANTHER" id="PTHR46888:SF1">
    <property type="entry name" value="RIBONUCLEASE H"/>
    <property type="match status" value="1"/>
</dbReference>
<dbReference type="Gene3D" id="4.10.60.10">
    <property type="entry name" value="Zinc finger, CCHC-type"/>
    <property type="match status" value="1"/>
</dbReference>
<evidence type="ECO:0000259" key="3">
    <source>
        <dbReference type="PROSITE" id="PS50158"/>
    </source>
</evidence>
<feature type="compositionally biased region" description="Polar residues" evidence="2">
    <location>
        <begin position="192"/>
        <end position="203"/>
    </location>
</feature>
<sequence length="826" mass="93144">MMARPNEEEFVHTSGEDEEMFEENVSKDFVREFDRLSNKVLSHVNSIAITCDTELSKMMRTDDPRRDSVVSSVREQVAMVKEIVKAVFGEISELSQPQVAEHVLEALREAHINSVPQLRAHLGRNAAMANTIKEACEILQCQEGEVSATLRGLSAGLKVERQKSDELRLQLMQKEFQLEQLRQEVEHLGQPNKMSTSRNQDNSASERGEFHPLRQHCTLETNAQSNQSLQMRSSKTWIPSNQQYCVTTPRGESENCPGTPHSSVTGEDSEFSLSDYMRTMSLPEVQPFFGKPGECFKRFLSSFEMKYPKNQWKDSNRLQLLQSFFRRNALTIFETLPKEVREGTFDGVVKAMKDRLRVDGNSQRVKALADLRTLAIRPGQTVSEFCFVIEHLANKAYPDMPSEATSLQKAEILCRQLANWNGSYCLTEALETSSCERAYEKVKEAALRLERSLRIASEYKSSTTTRTTEDSVNTWDTKRGARGRQDWEGNSKREDEKPRHPPPGTKKELTPRFQKRKSDPSKCYNCGKMGHLAKECHAPPQARQQNTAKVGDAHQTPGSTYASRVDKWLCTTWDGPQPGTSQLFGEKPLVEITICGIKAKALLDTGSQTTIIPVKLLKRAANEGVNLDEYIERLPNPKVAVRDASGNRMKFFDTIRVAITLEHHLEFVPAYVGKGFDEVVILGTNALELFNLKLSKSAKREPHNSDQVVNSLQADRAARVKSRLFVPSKAARTLTLTCARVHSCESPFLRSHHPLIPDGLCSALGSDEVNIPVINSSDQGMVFRKGEKVGEWQDNDWVKPKYVSPDRDMLDLHGPKTWCSSAKRVE</sequence>
<feature type="region of interest" description="Disordered" evidence="2">
    <location>
        <begin position="540"/>
        <end position="559"/>
    </location>
</feature>
<dbReference type="PROSITE" id="PS50158">
    <property type="entry name" value="ZF_CCHC"/>
    <property type="match status" value="1"/>
</dbReference>
<dbReference type="CDD" id="cd00303">
    <property type="entry name" value="retropepsin_like"/>
    <property type="match status" value="1"/>
</dbReference>
<dbReference type="OrthoDB" id="5875308at2759"/>
<keyword evidence="1" id="KW-0479">Metal-binding</keyword>
<feature type="domain" description="CCHC-type" evidence="3">
    <location>
        <begin position="522"/>
        <end position="536"/>
    </location>
</feature>
<dbReference type="STRING" id="6290.A0A0N4VT96"/>
<dbReference type="PANTHER" id="PTHR46888">
    <property type="entry name" value="ZINC KNUCKLE DOMAINCONTAINING PROTEIN-RELATED"/>
    <property type="match status" value="1"/>
</dbReference>
<evidence type="ECO:0000313" key="4">
    <source>
        <dbReference type="EMBL" id="VDO05613.1"/>
    </source>
</evidence>
<evidence type="ECO:0000256" key="2">
    <source>
        <dbReference type="SAM" id="MobiDB-lite"/>
    </source>
</evidence>
<keyword evidence="5" id="KW-1185">Reference proteome</keyword>
<keyword evidence="1" id="KW-0862">Zinc</keyword>
<dbReference type="EMBL" id="UZAF01000374">
    <property type="protein sequence ID" value="VDO05613.1"/>
    <property type="molecule type" value="Genomic_DNA"/>
</dbReference>
<dbReference type="AlphaFoldDB" id="A0A0N4VT96"/>
<feature type="region of interest" description="Disordered" evidence="2">
    <location>
        <begin position="248"/>
        <end position="268"/>
    </location>
</feature>
<dbReference type="WBParaSite" id="HPLM_0000051301-mRNA-1">
    <property type="protein sequence ID" value="HPLM_0000051301-mRNA-1"/>
    <property type="gene ID" value="HPLM_0000051301"/>
</dbReference>
<dbReference type="GO" id="GO:0019899">
    <property type="term" value="F:enzyme binding"/>
    <property type="evidence" value="ECO:0007669"/>
    <property type="project" value="UniProtKB-ARBA"/>
</dbReference>
<dbReference type="SUPFAM" id="SSF50630">
    <property type="entry name" value="Acid proteases"/>
    <property type="match status" value="1"/>
</dbReference>
<dbReference type="GO" id="GO:0005737">
    <property type="term" value="C:cytoplasm"/>
    <property type="evidence" value="ECO:0007669"/>
    <property type="project" value="UniProtKB-ARBA"/>
</dbReference>
<dbReference type="GO" id="GO:0008270">
    <property type="term" value="F:zinc ion binding"/>
    <property type="evidence" value="ECO:0007669"/>
    <property type="project" value="UniProtKB-KW"/>
</dbReference>
<evidence type="ECO:0000313" key="5">
    <source>
        <dbReference type="Proteomes" id="UP000268014"/>
    </source>
</evidence>
<evidence type="ECO:0000256" key="1">
    <source>
        <dbReference type="PROSITE-ProRule" id="PRU00047"/>
    </source>
</evidence>
<dbReference type="InterPro" id="IPR036875">
    <property type="entry name" value="Znf_CCHC_sf"/>
</dbReference>
<feature type="region of interest" description="Disordered" evidence="2">
    <location>
        <begin position="187"/>
        <end position="207"/>
    </location>
</feature>
<dbReference type="SMART" id="SM00343">
    <property type="entry name" value="ZnF_C2HC"/>
    <property type="match status" value="1"/>
</dbReference>
<organism evidence="6">
    <name type="scientific">Haemonchus placei</name>
    <name type="common">Barber's pole worm</name>
    <dbReference type="NCBI Taxonomy" id="6290"/>
    <lineage>
        <taxon>Eukaryota</taxon>
        <taxon>Metazoa</taxon>
        <taxon>Ecdysozoa</taxon>
        <taxon>Nematoda</taxon>
        <taxon>Chromadorea</taxon>
        <taxon>Rhabditida</taxon>
        <taxon>Rhabditina</taxon>
        <taxon>Rhabditomorpha</taxon>
        <taxon>Strongyloidea</taxon>
        <taxon>Trichostrongylidae</taxon>
        <taxon>Haemonchus</taxon>
    </lineage>
</organism>
<dbReference type="PROSITE" id="PS00141">
    <property type="entry name" value="ASP_PROTEASE"/>
    <property type="match status" value="1"/>
</dbReference>
<dbReference type="InterPro" id="IPR021109">
    <property type="entry name" value="Peptidase_aspartic_dom_sf"/>
</dbReference>
<feature type="compositionally biased region" description="Polar residues" evidence="2">
    <location>
        <begin position="460"/>
        <end position="475"/>
    </location>
</feature>